<feature type="transmembrane region" description="Helical" evidence="2">
    <location>
        <begin position="193"/>
        <end position="215"/>
    </location>
</feature>
<feature type="compositionally biased region" description="Low complexity" evidence="1">
    <location>
        <begin position="135"/>
        <end position="177"/>
    </location>
</feature>
<feature type="region of interest" description="Disordered" evidence="1">
    <location>
        <begin position="222"/>
        <end position="276"/>
    </location>
</feature>
<name>A0A179G4U8_METCM</name>
<sequence>MARLPPHLRLLLLATVVSANPTPPLFARDGCATSGPTSCAAQGLAKQLCCPADSACVALAGKTTVICCPSNQSCNKIQPITCNLAEQDPSLNPNAPIKTTVKNAKLPTCGTNLCCPFGFTCSPDKTSCTMDQDQSKSPESSPSASPTRATLTSTTGPAPTATTTNTSTAAATTSADANQDHGSSGLGPEKISIIGGAVGGVLALCLLIGIIFLCVRSRSKKGSYQRSSSRDGSAGSGPYGNMISGPILNPETSYRTDFIRKPPSPPSPAASRFSRSLARLSRAPRLSVAHTENKHFSIRNPFHSPNPSVPSPSPRMSQSSLSSHDDDHPRTGHVGARLPPIRNLAPDRHSQYAHRDYSRESITVHAGPDTVPKDDNDNRTTTFGGLMRNYGDVHQNNGYTPGSQTLQVPGARRS</sequence>
<feature type="region of interest" description="Disordered" evidence="1">
    <location>
        <begin position="365"/>
        <end position="414"/>
    </location>
</feature>
<keyword evidence="3" id="KW-0732">Signal</keyword>
<keyword evidence="2" id="KW-0472">Membrane</keyword>
<dbReference type="KEGG" id="pchm:VFPPC_00212"/>
<evidence type="ECO:0000256" key="1">
    <source>
        <dbReference type="SAM" id="MobiDB-lite"/>
    </source>
</evidence>
<evidence type="ECO:0000313" key="5">
    <source>
        <dbReference type="Proteomes" id="UP000078397"/>
    </source>
</evidence>
<dbReference type="RefSeq" id="XP_018148262.1">
    <property type="nucleotide sequence ID" value="XM_018280284.1"/>
</dbReference>
<evidence type="ECO:0000256" key="3">
    <source>
        <dbReference type="SAM" id="SignalP"/>
    </source>
</evidence>
<proteinExistence type="predicted"/>
<organism evidence="4 5">
    <name type="scientific">Pochonia chlamydosporia 170</name>
    <dbReference type="NCBI Taxonomy" id="1380566"/>
    <lineage>
        <taxon>Eukaryota</taxon>
        <taxon>Fungi</taxon>
        <taxon>Dikarya</taxon>
        <taxon>Ascomycota</taxon>
        <taxon>Pezizomycotina</taxon>
        <taxon>Sordariomycetes</taxon>
        <taxon>Hypocreomycetidae</taxon>
        <taxon>Hypocreales</taxon>
        <taxon>Clavicipitaceae</taxon>
        <taxon>Pochonia</taxon>
    </lineage>
</organism>
<dbReference type="EMBL" id="LSBJ02000001">
    <property type="protein sequence ID" value="OAQ72179.1"/>
    <property type="molecule type" value="Genomic_DNA"/>
</dbReference>
<dbReference type="Proteomes" id="UP000078397">
    <property type="component" value="Unassembled WGS sequence"/>
</dbReference>
<comment type="caution">
    <text evidence="4">The sequence shown here is derived from an EMBL/GenBank/DDBJ whole genome shotgun (WGS) entry which is preliminary data.</text>
</comment>
<feature type="compositionally biased region" description="Polar residues" evidence="1">
    <location>
        <begin position="394"/>
        <end position="407"/>
    </location>
</feature>
<feature type="signal peptide" evidence="3">
    <location>
        <begin position="1"/>
        <end position="19"/>
    </location>
</feature>
<dbReference type="CDD" id="cd12087">
    <property type="entry name" value="TM_EGFR-like"/>
    <property type="match status" value="1"/>
</dbReference>
<reference evidence="4 5" key="1">
    <citation type="journal article" date="2016" name="PLoS Pathog.">
        <title>Biosynthesis of antibiotic leucinostatins in bio-control fungus Purpureocillium lilacinum and their inhibition on phytophthora revealed by genome mining.</title>
        <authorList>
            <person name="Wang G."/>
            <person name="Liu Z."/>
            <person name="Lin R."/>
            <person name="Li E."/>
            <person name="Mao Z."/>
            <person name="Ling J."/>
            <person name="Yang Y."/>
            <person name="Yin W.B."/>
            <person name="Xie B."/>
        </authorList>
    </citation>
    <scope>NUCLEOTIDE SEQUENCE [LARGE SCALE GENOMIC DNA]</scope>
    <source>
        <strain evidence="4">170</strain>
    </source>
</reference>
<keyword evidence="2" id="KW-1133">Transmembrane helix</keyword>
<gene>
    <name evidence="4" type="ORF">VFPPC_00212</name>
</gene>
<keyword evidence="2" id="KW-0812">Transmembrane</keyword>
<evidence type="ECO:0000313" key="4">
    <source>
        <dbReference type="EMBL" id="OAQ72179.1"/>
    </source>
</evidence>
<dbReference type="AlphaFoldDB" id="A0A179G4U8"/>
<dbReference type="GeneID" id="28844278"/>
<evidence type="ECO:0000256" key="2">
    <source>
        <dbReference type="SAM" id="Phobius"/>
    </source>
</evidence>
<feature type="region of interest" description="Disordered" evidence="1">
    <location>
        <begin position="292"/>
        <end position="344"/>
    </location>
</feature>
<dbReference type="OrthoDB" id="5338512at2759"/>
<protein>
    <submittedName>
        <fullName evidence="4">Mid2 like cell wall stress sensor domain-containing protein</fullName>
    </submittedName>
</protein>
<keyword evidence="5" id="KW-1185">Reference proteome</keyword>
<feature type="region of interest" description="Disordered" evidence="1">
    <location>
        <begin position="131"/>
        <end position="184"/>
    </location>
</feature>
<feature type="chain" id="PRO_5008102371" evidence="3">
    <location>
        <begin position="20"/>
        <end position="414"/>
    </location>
</feature>
<accession>A0A179G4U8</accession>
<dbReference type="STRING" id="1380566.A0A179G4U8"/>